<dbReference type="InterPro" id="IPR011990">
    <property type="entry name" value="TPR-like_helical_dom_sf"/>
</dbReference>
<protein>
    <recommendedName>
        <fullName evidence="3">NB-ARC domain-containing protein</fullName>
    </recommendedName>
</protein>
<dbReference type="PANTHER" id="PTHR47691:SF3">
    <property type="entry name" value="HTH-TYPE TRANSCRIPTIONAL REGULATOR RV0890C-RELATED"/>
    <property type="match status" value="1"/>
</dbReference>
<dbReference type="Proteomes" id="UP000259636">
    <property type="component" value="Chromosome"/>
</dbReference>
<evidence type="ECO:0000313" key="2">
    <source>
        <dbReference type="Proteomes" id="UP000259636"/>
    </source>
</evidence>
<dbReference type="RefSeq" id="WP_117350988.1">
    <property type="nucleotide sequence ID" value="NZ_CP031742.1"/>
</dbReference>
<dbReference type="Gene3D" id="3.40.50.300">
    <property type="entry name" value="P-loop containing nucleotide triphosphate hydrolases"/>
    <property type="match status" value="1"/>
</dbReference>
<sequence length="709" mass="75149">MDGEDAGVGAGVWNSVSGGAVFGPVVQAQRIDSLHVEAPPQVWPPRQLPPPLPGFVNRTKERRTLRELAEAAVGQGVRTVVVTGLGGVGKTQLIAHCVRSDLGAFFPDGQVYVDLADARRDGAVDVAGVLGDWLHAFGVPYGHQPAGLGGRADLFRTVTSGKRVLVVVDNVRQAPEIRALPPGDGLLVATSRTMLPALRMDGAVQLVVDPLDEREAIGIVRGWPVAQGDGPAAAELVRRCGGLPLALRAVGEWLVERPQLGLDDAVRSLAPRGGTERGAADRGWADEGTVDVMEQVFDSVLRQMPDHTRALYRFLGALPGTTFPAALLRAAGLPRVDAALGDLMTSHLVVAVGPGRDGAAAAGPPRRFRMHDLARAHAATEAAALPEEAARSLLRTVTDFYAEAVTHADRSIGGRFRLQAPPARSPAELGFAEGAFGERGQGLDWLDAERGNILAVLRAAARDGLHDAVWRICESLWPLFHERARHADSLEAHPLGIEAARWENRPDAEIRMRNQLARTHAALGDLDRAAAELRAGEPLLELTEDARLRGMLAETGGLVALAQGRTADARDRFSASLTANTERGDQHGIVVQSYHLADAVRASGDHGEARRLLAAALGLARETGDLAMIPKLTLLTARVHADAGEVAQAVATATDAAEQAGEQRLTSKVREALELLVGLARRTGDTALAESCERRLAELRGPGERPGGA</sequence>
<dbReference type="InterPro" id="IPR027417">
    <property type="entry name" value="P-loop_NTPase"/>
</dbReference>
<proteinExistence type="predicted"/>
<dbReference type="SUPFAM" id="SSF52540">
    <property type="entry name" value="P-loop containing nucleoside triphosphate hydrolases"/>
    <property type="match status" value="1"/>
</dbReference>
<dbReference type="AlphaFoldDB" id="A0A385DMX3"/>
<evidence type="ECO:0008006" key="3">
    <source>
        <dbReference type="Google" id="ProtNLM"/>
    </source>
</evidence>
<name>A0A385DMX3_9ACTN</name>
<dbReference type="SUPFAM" id="SSF48452">
    <property type="entry name" value="TPR-like"/>
    <property type="match status" value="1"/>
</dbReference>
<dbReference type="EMBL" id="CP031742">
    <property type="protein sequence ID" value="AXQ59067.1"/>
    <property type="molecule type" value="Genomic_DNA"/>
</dbReference>
<dbReference type="PRINTS" id="PR00364">
    <property type="entry name" value="DISEASERSIST"/>
</dbReference>
<reference evidence="1 2" key="1">
    <citation type="submission" date="2018-08" db="EMBL/GenBank/DDBJ databases">
        <authorList>
            <person name="Ferrada E.E."/>
            <person name="Latorre B.A."/>
        </authorList>
    </citation>
    <scope>NUCLEOTIDE SEQUENCE [LARGE SCALE GENOMIC DNA]</scope>
    <source>
        <strain evidence="1 2">VK-A60T</strain>
    </source>
</reference>
<dbReference type="GeneID" id="300116986"/>
<dbReference type="GO" id="GO:0043531">
    <property type="term" value="F:ADP binding"/>
    <property type="evidence" value="ECO:0007669"/>
    <property type="project" value="InterPro"/>
</dbReference>
<evidence type="ECO:0000313" key="1">
    <source>
        <dbReference type="EMBL" id="AXQ59067.1"/>
    </source>
</evidence>
<organism evidence="1 2">
    <name type="scientific">Streptomyces koyangensis</name>
    <dbReference type="NCBI Taxonomy" id="188770"/>
    <lineage>
        <taxon>Bacteria</taxon>
        <taxon>Bacillati</taxon>
        <taxon>Actinomycetota</taxon>
        <taxon>Actinomycetes</taxon>
        <taxon>Kitasatosporales</taxon>
        <taxon>Streptomycetaceae</taxon>
        <taxon>Streptomyces</taxon>
        <taxon>Streptomyces aurantiacus group</taxon>
    </lineage>
</organism>
<dbReference type="KEGG" id="sky:D0C37_22880"/>
<dbReference type="Gene3D" id="1.25.40.10">
    <property type="entry name" value="Tetratricopeptide repeat domain"/>
    <property type="match status" value="1"/>
</dbReference>
<gene>
    <name evidence="1" type="ORF">D0C37_22880</name>
</gene>
<dbReference type="PANTHER" id="PTHR47691">
    <property type="entry name" value="REGULATOR-RELATED"/>
    <property type="match status" value="1"/>
</dbReference>
<accession>A0A385DMX3</accession>